<name>A0A0R2HCZ4_9FIRM</name>
<evidence type="ECO:0000313" key="3">
    <source>
        <dbReference type="EMBL" id="KRN50915.1"/>
    </source>
</evidence>
<dbReference type="InterPro" id="IPR058193">
    <property type="entry name" value="VanY/YodJ_core_dom"/>
</dbReference>
<feature type="domain" description="D-alanyl-D-alanine carboxypeptidase-like core" evidence="2">
    <location>
        <begin position="280"/>
        <end position="408"/>
    </location>
</feature>
<dbReference type="PATRIC" id="fig|1410657.5.peg.1458"/>
<keyword evidence="1" id="KW-0812">Transmembrane</keyword>
<dbReference type="AlphaFoldDB" id="A0A0R2HCZ4"/>
<dbReference type="Proteomes" id="UP000051841">
    <property type="component" value="Unassembled WGS sequence"/>
</dbReference>
<comment type="caution">
    <text evidence="3">The sequence shown here is derived from an EMBL/GenBank/DDBJ whole genome shotgun (WGS) entry which is preliminary data.</text>
</comment>
<dbReference type="InterPro" id="IPR003709">
    <property type="entry name" value="VanY-like_core_dom"/>
</dbReference>
<dbReference type="PANTHER" id="PTHR34385">
    <property type="entry name" value="D-ALANYL-D-ALANINE CARBOXYPEPTIDASE"/>
    <property type="match status" value="1"/>
</dbReference>
<evidence type="ECO:0000259" key="2">
    <source>
        <dbReference type="Pfam" id="PF02557"/>
    </source>
</evidence>
<gene>
    <name evidence="3" type="ORF">IV49_GL001409</name>
</gene>
<organism evidence="3 4">
    <name type="scientific">Kandleria vitulina DSM 20405</name>
    <dbReference type="NCBI Taxonomy" id="1410657"/>
    <lineage>
        <taxon>Bacteria</taxon>
        <taxon>Bacillati</taxon>
        <taxon>Bacillota</taxon>
        <taxon>Erysipelotrichia</taxon>
        <taxon>Erysipelotrichales</taxon>
        <taxon>Coprobacillaceae</taxon>
        <taxon>Kandleria</taxon>
    </lineage>
</organism>
<reference evidence="3 4" key="1">
    <citation type="journal article" date="2015" name="Genome Announc.">
        <title>Expanding the biotechnology potential of lactobacilli through comparative genomics of 213 strains and associated genera.</title>
        <authorList>
            <person name="Sun Z."/>
            <person name="Harris H.M."/>
            <person name="McCann A."/>
            <person name="Guo C."/>
            <person name="Argimon S."/>
            <person name="Zhang W."/>
            <person name="Yang X."/>
            <person name="Jeffery I.B."/>
            <person name="Cooney J.C."/>
            <person name="Kagawa T.F."/>
            <person name="Liu W."/>
            <person name="Song Y."/>
            <person name="Salvetti E."/>
            <person name="Wrobel A."/>
            <person name="Rasinkangas P."/>
            <person name="Parkhill J."/>
            <person name="Rea M.C."/>
            <person name="O'Sullivan O."/>
            <person name="Ritari J."/>
            <person name="Douillard F.P."/>
            <person name="Paul Ross R."/>
            <person name="Yang R."/>
            <person name="Briner A.E."/>
            <person name="Felis G.E."/>
            <person name="de Vos W.M."/>
            <person name="Barrangou R."/>
            <person name="Klaenhammer T.R."/>
            <person name="Caufield P.W."/>
            <person name="Cui Y."/>
            <person name="Zhang H."/>
            <person name="O'Toole P.W."/>
        </authorList>
    </citation>
    <scope>NUCLEOTIDE SEQUENCE [LARGE SCALE GENOMIC DNA]</scope>
    <source>
        <strain evidence="3 4">DSM 20405</strain>
    </source>
</reference>
<keyword evidence="1" id="KW-1133">Transmembrane helix</keyword>
<dbReference type="GO" id="GO:0006508">
    <property type="term" value="P:proteolysis"/>
    <property type="evidence" value="ECO:0007669"/>
    <property type="project" value="InterPro"/>
</dbReference>
<evidence type="ECO:0000256" key="1">
    <source>
        <dbReference type="SAM" id="Phobius"/>
    </source>
</evidence>
<keyword evidence="4" id="KW-1185">Reference proteome</keyword>
<accession>A0A0R2HCZ4</accession>
<dbReference type="GO" id="GO:0008233">
    <property type="term" value="F:peptidase activity"/>
    <property type="evidence" value="ECO:0007669"/>
    <property type="project" value="InterPro"/>
</dbReference>
<dbReference type="InterPro" id="IPR009045">
    <property type="entry name" value="Zn_M74/Hedgehog-like"/>
</dbReference>
<dbReference type="InterPro" id="IPR052179">
    <property type="entry name" value="DD-CPase-like"/>
</dbReference>
<proteinExistence type="predicted"/>
<dbReference type="Pfam" id="PF02557">
    <property type="entry name" value="VanY"/>
    <property type="match status" value="1"/>
</dbReference>
<dbReference type="PANTHER" id="PTHR34385:SF1">
    <property type="entry name" value="PEPTIDOGLYCAN L-ALANYL-D-GLUTAMATE ENDOPEPTIDASE CWLK"/>
    <property type="match status" value="1"/>
</dbReference>
<keyword evidence="1" id="KW-0472">Membrane</keyword>
<evidence type="ECO:0000313" key="4">
    <source>
        <dbReference type="Proteomes" id="UP000051841"/>
    </source>
</evidence>
<dbReference type="EMBL" id="JQBL01000004">
    <property type="protein sequence ID" value="KRN50915.1"/>
    <property type="molecule type" value="Genomic_DNA"/>
</dbReference>
<dbReference type="Gene3D" id="3.30.1380.10">
    <property type="match status" value="1"/>
</dbReference>
<sequence length="435" mass="51193">MEKRLIMFYNITHKGGCSMARRKNTYAYSRLNPNGRSSYRRRGIRWNRIIPVGGAILFVLILVVAFNFSRMRLIVKGYSFSEQNEILELTSDKINTILEQDKMDHISTWIEKSKKVNYYDEYEKYYSYHQNMKSKDVIATVDEIFDNYVKKMHGYTDDQLWKILKNASIADMKYLSSHHYSYKDMSPYMKVKGFVYQDMDRYVELYNKVKNYNYAVLYTSYPFIDSSNKTDKHYNIKNPSSLTLLVKKGFYFSSSYRPKDLVKPDAKYLPSNKRNNDNPYLRKAAYEAFKNMYNDAKKENLTLLLNSCYRGYNEQKGIYEDMQKKYGALYASTNVAIPGSSEHQTGLGMDITSKSVDDGKSLVFGNTQEYKWLKANCYKYGFVIRYQGDKTKMTGITNEPWHIRYVGKETAKQMTDNNWCLEEYVLYTGNLPEIK</sequence>
<protein>
    <recommendedName>
        <fullName evidence="2">D-alanyl-D-alanine carboxypeptidase-like core domain-containing protein</fullName>
    </recommendedName>
</protein>
<feature type="transmembrane region" description="Helical" evidence="1">
    <location>
        <begin position="49"/>
        <end position="68"/>
    </location>
</feature>
<dbReference type="SUPFAM" id="SSF55166">
    <property type="entry name" value="Hedgehog/DD-peptidase"/>
    <property type="match status" value="1"/>
</dbReference>
<dbReference type="CDD" id="cd14852">
    <property type="entry name" value="LD-carboxypeptidase"/>
    <property type="match status" value="1"/>
</dbReference>